<proteinExistence type="predicted"/>
<dbReference type="AlphaFoldDB" id="A0A8D8YN87"/>
<reference evidence="2" key="1">
    <citation type="submission" date="2021-05" db="EMBL/GenBank/DDBJ databases">
        <authorList>
            <person name="Alioto T."/>
            <person name="Alioto T."/>
            <person name="Gomez Garrido J."/>
        </authorList>
    </citation>
    <scope>NUCLEOTIDE SEQUENCE</scope>
</reference>
<keyword evidence="1" id="KW-0472">Membrane</keyword>
<evidence type="ECO:0000313" key="2">
    <source>
        <dbReference type="EMBL" id="CAG6732023.1"/>
    </source>
</evidence>
<sequence>MMMMMMMYSQYKFSTFNAMRAHCTSFTMYQVHSIVNRITIVSGIKYVPGTFYCKSKNRTMTSGTKLRTWVSSFFSIYNNIISFYGCIILFTLLLVGQIKGR</sequence>
<keyword evidence="1" id="KW-0812">Transmembrane</keyword>
<dbReference type="EMBL" id="HBUF01385497">
    <property type="protein sequence ID" value="CAG6732023.1"/>
    <property type="molecule type" value="Transcribed_RNA"/>
</dbReference>
<keyword evidence="1" id="KW-1133">Transmembrane helix</keyword>
<protein>
    <submittedName>
        <fullName evidence="2">Uncharacterized protein</fullName>
    </submittedName>
</protein>
<accession>A0A8D8YN87</accession>
<name>A0A8D8YN87_9HEMI</name>
<organism evidence="2">
    <name type="scientific">Cacopsylla melanoneura</name>
    <dbReference type="NCBI Taxonomy" id="428564"/>
    <lineage>
        <taxon>Eukaryota</taxon>
        <taxon>Metazoa</taxon>
        <taxon>Ecdysozoa</taxon>
        <taxon>Arthropoda</taxon>
        <taxon>Hexapoda</taxon>
        <taxon>Insecta</taxon>
        <taxon>Pterygota</taxon>
        <taxon>Neoptera</taxon>
        <taxon>Paraneoptera</taxon>
        <taxon>Hemiptera</taxon>
        <taxon>Sternorrhyncha</taxon>
        <taxon>Psylloidea</taxon>
        <taxon>Psyllidae</taxon>
        <taxon>Psyllinae</taxon>
        <taxon>Cacopsylla</taxon>
    </lineage>
</organism>
<feature type="transmembrane region" description="Helical" evidence="1">
    <location>
        <begin position="76"/>
        <end position="95"/>
    </location>
</feature>
<evidence type="ECO:0000256" key="1">
    <source>
        <dbReference type="SAM" id="Phobius"/>
    </source>
</evidence>